<proteinExistence type="predicted"/>
<dbReference type="InterPro" id="IPR011024">
    <property type="entry name" value="G_crystallin-like"/>
</dbReference>
<reference evidence="2" key="1">
    <citation type="journal article" date="2020" name="Stud. Mycol.">
        <title>101 Dothideomycetes genomes: A test case for predicting lifestyles and emergence of pathogens.</title>
        <authorList>
            <person name="Haridas S."/>
            <person name="Albert R."/>
            <person name="Binder M."/>
            <person name="Bloem J."/>
            <person name="LaButti K."/>
            <person name="Salamov A."/>
            <person name="Andreopoulos B."/>
            <person name="Baker S."/>
            <person name="Barry K."/>
            <person name="Bills G."/>
            <person name="Bluhm B."/>
            <person name="Cannon C."/>
            <person name="Castanera R."/>
            <person name="Culley D."/>
            <person name="Daum C."/>
            <person name="Ezra D."/>
            <person name="Gonzalez J."/>
            <person name="Henrissat B."/>
            <person name="Kuo A."/>
            <person name="Liang C."/>
            <person name="Lipzen A."/>
            <person name="Lutzoni F."/>
            <person name="Magnuson J."/>
            <person name="Mondo S."/>
            <person name="Nolan M."/>
            <person name="Ohm R."/>
            <person name="Pangilinan J."/>
            <person name="Park H.-J."/>
            <person name="Ramirez L."/>
            <person name="Alfaro M."/>
            <person name="Sun H."/>
            <person name="Tritt A."/>
            <person name="Yoshinaga Y."/>
            <person name="Zwiers L.-H."/>
            <person name="Turgeon B."/>
            <person name="Goodwin S."/>
            <person name="Spatafora J."/>
            <person name="Crous P."/>
            <person name="Grigoriev I."/>
        </authorList>
    </citation>
    <scope>NUCLEOTIDE SEQUENCE [LARGE SCALE GENOMIC DNA]</scope>
    <source>
        <strain evidence="2">CBS 304.66</strain>
    </source>
</reference>
<name>A0A9P4K197_9PLEO</name>
<gene>
    <name evidence="1" type="ORF">CC78DRAFT_556573</name>
</gene>
<sequence length="357" mass="39517">MNDKTTWVTWNLPLNTVVTLMADDKPVPIGSTAADLSHCDECIDLIGTGRTEAVDLREVGMNDKVSSFFWRTVDLKMGAIEVFEHEAFKGNRNIIFLSEWQPATLYNFNHWWLNDKISSLRWQSLLDRQTAVLFDNGDGSGDNLIILKGMEYNRNDKLTSFTWEPLTPVKEVVAPFQITASNPAGSNGLEEVYHGVNNTSLPQPVTVTLNKTEAQQVTTSTTDTFATGISTTITYQSATGIKDVSFTSVTAAVTVSFSYTRTQNITRSDTKTLALTITQTMNAPPMTKFTAKLLVSMGRIPPTEYHTTAERWYNIPVTGSVMDPSNDNLFKRVEPVTVTIEGSLASSTHLVIETTPL</sequence>
<evidence type="ECO:0000313" key="1">
    <source>
        <dbReference type="EMBL" id="KAF2258325.1"/>
    </source>
</evidence>
<organism evidence="1 2">
    <name type="scientific">Lojkania enalia</name>
    <dbReference type="NCBI Taxonomy" id="147567"/>
    <lineage>
        <taxon>Eukaryota</taxon>
        <taxon>Fungi</taxon>
        <taxon>Dikarya</taxon>
        <taxon>Ascomycota</taxon>
        <taxon>Pezizomycotina</taxon>
        <taxon>Dothideomycetes</taxon>
        <taxon>Pleosporomycetidae</taxon>
        <taxon>Pleosporales</taxon>
        <taxon>Pleosporales incertae sedis</taxon>
        <taxon>Lojkania</taxon>
    </lineage>
</organism>
<dbReference type="SUPFAM" id="SSF56973">
    <property type="entry name" value="Aerolisin/ETX pore-forming domain"/>
    <property type="match status" value="1"/>
</dbReference>
<dbReference type="Gene3D" id="2.60.20.10">
    <property type="entry name" value="Crystallins"/>
    <property type="match status" value="1"/>
</dbReference>
<dbReference type="OrthoDB" id="4692089at2759"/>
<evidence type="ECO:0000313" key="2">
    <source>
        <dbReference type="Proteomes" id="UP000800093"/>
    </source>
</evidence>
<dbReference type="Gene3D" id="2.170.15.10">
    <property type="entry name" value="Proaerolysin, chain A, domain 3"/>
    <property type="match status" value="1"/>
</dbReference>
<dbReference type="AlphaFoldDB" id="A0A9P4K197"/>
<dbReference type="Proteomes" id="UP000800093">
    <property type="component" value="Unassembled WGS sequence"/>
</dbReference>
<dbReference type="EMBL" id="ML986768">
    <property type="protein sequence ID" value="KAF2258325.1"/>
    <property type="molecule type" value="Genomic_DNA"/>
</dbReference>
<dbReference type="SUPFAM" id="SSF49695">
    <property type="entry name" value="gamma-Crystallin-like"/>
    <property type="match status" value="1"/>
</dbReference>
<comment type="caution">
    <text evidence="1">The sequence shown here is derived from an EMBL/GenBank/DDBJ whole genome shotgun (WGS) entry which is preliminary data.</text>
</comment>
<keyword evidence="2" id="KW-1185">Reference proteome</keyword>
<protein>
    <submittedName>
        <fullName evidence="1">Uncharacterized protein</fullName>
    </submittedName>
</protein>
<accession>A0A9P4K197</accession>